<dbReference type="RefSeq" id="WP_249513131.1">
    <property type="nucleotide sequence ID" value="NZ_CP093365.1"/>
</dbReference>
<reference evidence="1 2" key="1">
    <citation type="journal article" date="2022" name="Int. J. Syst. Evol. Microbiol.">
        <title>Apilactobacillus apisilvae sp. nov., Nicolia spurrieriana gen. nov. sp. nov., Bombilactobacillus folatiphilus sp. nov. and Bombilactobacillus thymidiniphilus sp. nov., four new lactic acid bacterial isolates from stingless bees Tetragonula carbonaria and Austroplebeia australis.</title>
        <authorList>
            <person name="Oliphant S.A."/>
            <person name="Watson-Haigh N.S."/>
            <person name="Sumby K.M."/>
            <person name="Gardner J."/>
            <person name="Groom S."/>
            <person name="Jiranek V."/>
        </authorList>
    </citation>
    <scope>NUCLEOTIDE SEQUENCE [LARGE SCALE GENOMIC DNA]</scope>
    <source>
        <strain evidence="1 2">SG4_A1</strain>
    </source>
</reference>
<dbReference type="CDD" id="cd10912">
    <property type="entry name" value="PIN_YacP-like"/>
    <property type="match status" value="1"/>
</dbReference>
<accession>A0ABY4PEL4</accession>
<dbReference type="InterPro" id="IPR010298">
    <property type="entry name" value="YacP-like"/>
</dbReference>
<dbReference type="Proteomes" id="UP000831947">
    <property type="component" value="Chromosome"/>
</dbReference>
<sequence length="175" mass="20552">MKKQILIVDGYNVIGTWPKLKQLKKHNRLEEARDQLLATLANYRKFFEGQVIVVFDAMYVPGIKEQFKKWDLDVIFTAEDVTADTYIQNLSNELNLITNQVTVVTSDQAVQWTVFARGASRLPSYELYKRIQEMEKELHDESQQRFNQDLQRNIPWGNDQLKQLEKLRDQLSSDS</sequence>
<dbReference type="EMBL" id="CP093365">
    <property type="protein sequence ID" value="UQS83946.1"/>
    <property type="molecule type" value="Genomic_DNA"/>
</dbReference>
<evidence type="ECO:0000313" key="2">
    <source>
        <dbReference type="Proteomes" id="UP000831947"/>
    </source>
</evidence>
<dbReference type="PANTHER" id="PTHR34547">
    <property type="entry name" value="YACP-LIKE NYN DOMAIN PROTEIN"/>
    <property type="match status" value="1"/>
</dbReference>
<gene>
    <name evidence="1" type="ORF">MOO47_01790</name>
</gene>
<dbReference type="Pfam" id="PF05991">
    <property type="entry name" value="NYN_YacP"/>
    <property type="match status" value="1"/>
</dbReference>
<name>A0ABY4PEL4_9LACO</name>
<protein>
    <submittedName>
        <fullName evidence="1">NYN domain-containing protein</fullName>
    </submittedName>
</protein>
<proteinExistence type="predicted"/>
<dbReference type="PANTHER" id="PTHR34547:SF1">
    <property type="entry name" value="YACP-LIKE NYN DOMAIN PROTEIN"/>
    <property type="match status" value="1"/>
</dbReference>
<evidence type="ECO:0000313" key="1">
    <source>
        <dbReference type="EMBL" id="UQS83946.1"/>
    </source>
</evidence>
<organism evidence="1 2">
    <name type="scientific">Bombilactobacillus thymidiniphilus</name>
    <dbReference type="NCBI Taxonomy" id="2923363"/>
    <lineage>
        <taxon>Bacteria</taxon>
        <taxon>Bacillati</taxon>
        <taxon>Bacillota</taxon>
        <taxon>Bacilli</taxon>
        <taxon>Lactobacillales</taxon>
        <taxon>Lactobacillaceae</taxon>
        <taxon>Bombilactobacillus</taxon>
    </lineage>
</organism>
<keyword evidence="2" id="KW-1185">Reference proteome</keyword>